<keyword evidence="7" id="KW-1185">Reference proteome</keyword>
<evidence type="ECO:0000256" key="2">
    <source>
        <dbReference type="ARBA" id="ARBA00022723"/>
    </source>
</evidence>
<dbReference type="PANTHER" id="PTHR30600">
    <property type="entry name" value="CYTOCHROME C PEROXIDASE-RELATED"/>
    <property type="match status" value="1"/>
</dbReference>
<accession>A0A239H9H5</accession>
<sequence length="435" mass="47114">MMRMNSKNDFIGKTLINVFSQSSPKRDKWLFYAMNSISKAGIKHSFMIFSFLLFVGCESIIPPAPEENELLDGPVEGLNTAEQGQFLAGDIAFNDEVFSAENGLGPLFVATSCGSCHPGDGKGHPFTTLTRFGQSLPNTLPDLSVGGPQLQNRAIPGYEPEKIPEGMASMDFTPPAVTGLGFLAALTDGQILSNADPNDTNGDGISGVPNYINPPSYFIPRLVHQPNAGRYIGRFGKKAAAIDLLQQTVSAYNQDMGVTSTFEPIDTYSGLSTDPEVSDQTVRDVVFYLQTLKAPIPRNEDDPSVIAGKALFSTIECSSCHIPEFTTPNNEVSALSNKTFYPYTDLLLHDMGAALDDGVTEGSAETFEWRTPPLWGLGLSPDSQGGEFFLMHDGRAKSIEEAILLHGGEAQSSRDQFMALSQEEKDDLIAFLESL</sequence>
<dbReference type="RefSeq" id="WP_245811222.1">
    <property type="nucleotide sequence ID" value="NZ_FZPD01000002.1"/>
</dbReference>
<protein>
    <submittedName>
        <fullName evidence="6">CxxC motif-containing protein, DUF1111 family</fullName>
    </submittedName>
</protein>
<feature type="domain" description="Cytochrome c" evidence="5">
    <location>
        <begin position="89"/>
        <end position="293"/>
    </location>
</feature>
<evidence type="ECO:0000313" key="7">
    <source>
        <dbReference type="Proteomes" id="UP000198393"/>
    </source>
</evidence>
<proteinExistence type="predicted"/>
<name>A0A239H9H5_EKHLU</name>
<dbReference type="Gene3D" id="1.10.760.10">
    <property type="entry name" value="Cytochrome c-like domain"/>
    <property type="match status" value="1"/>
</dbReference>
<dbReference type="AlphaFoldDB" id="A0A239H9H5"/>
<dbReference type="GO" id="GO:0046872">
    <property type="term" value="F:metal ion binding"/>
    <property type="evidence" value="ECO:0007669"/>
    <property type="project" value="UniProtKB-KW"/>
</dbReference>
<evidence type="ECO:0000313" key="6">
    <source>
        <dbReference type="EMBL" id="SNS77795.1"/>
    </source>
</evidence>
<evidence type="ECO:0000256" key="4">
    <source>
        <dbReference type="PROSITE-ProRule" id="PRU00433"/>
    </source>
</evidence>
<dbReference type="InterPro" id="IPR036909">
    <property type="entry name" value="Cyt_c-like_dom_sf"/>
</dbReference>
<dbReference type="InterPro" id="IPR010538">
    <property type="entry name" value="DHOR"/>
</dbReference>
<dbReference type="GO" id="GO:0020037">
    <property type="term" value="F:heme binding"/>
    <property type="evidence" value="ECO:0007669"/>
    <property type="project" value="InterPro"/>
</dbReference>
<evidence type="ECO:0000259" key="5">
    <source>
        <dbReference type="PROSITE" id="PS51007"/>
    </source>
</evidence>
<gene>
    <name evidence="6" type="ORF">SAMN05421640_1199</name>
</gene>
<feature type="domain" description="Cytochrome c" evidence="5">
    <location>
        <begin position="303"/>
        <end position="435"/>
    </location>
</feature>
<dbReference type="GO" id="GO:0004130">
    <property type="term" value="F:cytochrome-c peroxidase activity"/>
    <property type="evidence" value="ECO:0007669"/>
    <property type="project" value="TreeGrafter"/>
</dbReference>
<dbReference type="InterPro" id="IPR051395">
    <property type="entry name" value="Cytochrome_c_Peroxidase/MauG"/>
</dbReference>
<dbReference type="Pfam" id="PF06537">
    <property type="entry name" value="DHOR"/>
    <property type="match status" value="1"/>
</dbReference>
<dbReference type="InterPro" id="IPR009056">
    <property type="entry name" value="Cyt_c-like_dom"/>
</dbReference>
<dbReference type="EMBL" id="FZPD01000002">
    <property type="protein sequence ID" value="SNS77795.1"/>
    <property type="molecule type" value="Genomic_DNA"/>
</dbReference>
<keyword evidence="2 4" id="KW-0479">Metal-binding</keyword>
<organism evidence="6 7">
    <name type="scientific">Ekhidna lutea</name>
    <dbReference type="NCBI Taxonomy" id="447679"/>
    <lineage>
        <taxon>Bacteria</taxon>
        <taxon>Pseudomonadati</taxon>
        <taxon>Bacteroidota</taxon>
        <taxon>Cytophagia</taxon>
        <taxon>Cytophagales</taxon>
        <taxon>Reichenbachiellaceae</taxon>
        <taxon>Ekhidna</taxon>
    </lineage>
</organism>
<evidence type="ECO:0000256" key="3">
    <source>
        <dbReference type="ARBA" id="ARBA00023004"/>
    </source>
</evidence>
<dbReference type="GO" id="GO:0009055">
    <property type="term" value="F:electron transfer activity"/>
    <property type="evidence" value="ECO:0007669"/>
    <property type="project" value="InterPro"/>
</dbReference>
<dbReference type="PROSITE" id="PS51007">
    <property type="entry name" value="CYTC"/>
    <property type="match status" value="2"/>
</dbReference>
<dbReference type="Proteomes" id="UP000198393">
    <property type="component" value="Unassembled WGS sequence"/>
</dbReference>
<keyword evidence="1 4" id="KW-0349">Heme</keyword>
<reference evidence="6 7" key="1">
    <citation type="submission" date="2017-06" db="EMBL/GenBank/DDBJ databases">
        <authorList>
            <person name="Kim H.J."/>
            <person name="Triplett B.A."/>
        </authorList>
    </citation>
    <scope>NUCLEOTIDE SEQUENCE [LARGE SCALE GENOMIC DNA]</scope>
    <source>
        <strain evidence="6 7">DSM 19307</strain>
    </source>
</reference>
<keyword evidence="3 4" id="KW-0408">Iron</keyword>
<dbReference type="SUPFAM" id="SSF46626">
    <property type="entry name" value="Cytochrome c"/>
    <property type="match status" value="1"/>
</dbReference>
<evidence type="ECO:0000256" key="1">
    <source>
        <dbReference type="ARBA" id="ARBA00022617"/>
    </source>
</evidence>
<dbReference type="PANTHER" id="PTHR30600:SF4">
    <property type="entry name" value="CYTOCHROME C DOMAIN-CONTAINING PROTEIN"/>
    <property type="match status" value="1"/>
</dbReference>